<feature type="domain" description="PB1-like" evidence="1">
    <location>
        <begin position="5"/>
        <end position="102"/>
    </location>
</feature>
<dbReference type="Pfam" id="PF26130">
    <property type="entry name" value="PB1-like"/>
    <property type="match status" value="1"/>
</dbReference>
<comment type="caution">
    <text evidence="2">The sequence shown here is derived from an EMBL/GenBank/DDBJ whole genome shotgun (WGS) entry which is preliminary data.</text>
</comment>
<keyword evidence="3" id="KW-1185">Reference proteome</keyword>
<evidence type="ECO:0000259" key="1">
    <source>
        <dbReference type="Pfam" id="PF26130"/>
    </source>
</evidence>
<proteinExistence type="predicted"/>
<evidence type="ECO:0000313" key="3">
    <source>
        <dbReference type="Proteomes" id="UP001154282"/>
    </source>
</evidence>
<dbReference type="Proteomes" id="UP001154282">
    <property type="component" value="Unassembled WGS sequence"/>
</dbReference>
<dbReference type="AlphaFoldDB" id="A0AAV0QK83"/>
<dbReference type="EMBL" id="CAMGYJ010000009">
    <property type="protein sequence ID" value="CAI0545296.1"/>
    <property type="molecule type" value="Genomic_DNA"/>
</dbReference>
<reference evidence="2" key="1">
    <citation type="submission" date="2022-08" db="EMBL/GenBank/DDBJ databases">
        <authorList>
            <person name="Gutierrez-Valencia J."/>
        </authorList>
    </citation>
    <scope>NUCLEOTIDE SEQUENCE</scope>
</reference>
<gene>
    <name evidence="2" type="ORF">LITE_LOCUS43527</name>
</gene>
<accession>A0AAV0QK83</accession>
<organism evidence="2 3">
    <name type="scientific">Linum tenue</name>
    <dbReference type="NCBI Taxonomy" id="586396"/>
    <lineage>
        <taxon>Eukaryota</taxon>
        <taxon>Viridiplantae</taxon>
        <taxon>Streptophyta</taxon>
        <taxon>Embryophyta</taxon>
        <taxon>Tracheophyta</taxon>
        <taxon>Spermatophyta</taxon>
        <taxon>Magnoliopsida</taxon>
        <taxon>eudicotyledons</taxon>
        <taxon>Gunneridae</taxon>
        <taxon>Pentapetalae</taxon>
        <taxon>rosids</taxon>
        <taxon>fabids</taxon>
        <taxon>Malpighiales</taxon>
        <taxon>Linaceae</taxon>
        <taxon>Linum</taxon>
    </lineage>
</organism>
<dbReference type="InterPro" id="IPR058594">
    <property type="entry name" value="PB1-like_dom_pln"/>
</dbReference>
<protein>
    <recommendedName>
        <fullName evidence="1">PB1-like domain-containing protein</fullName>
    </recommendedName>
</protein>
<evidence type="ECO:0000313" key="2">
    <source>
        <dbReference type="EMBL" id="CAI0545296.1"/>
    </source>
</evidence>
<sequence length="310" mass="35171">MDNPNPTIIFHVRGKFAKAGGDVIYEGGEELSYSKLDPDVISTWDLAEVVKEEANMVADFQMYFRTCTGHGDEAWRVLCDDRAVIEFLNQYKGKDEYHVYIKQSLSTEGEKHDGDFNDRVTTTDGGTNENQDGQAAKQVGDNVTTPQFEEDVWCDEETDDSNSEFEVHPDWVSDNEVEDREEIAANLKKAKENLKKGILTTYHSDDEMDRRQEIIVKEGGFDSDDIGSHDETDGEDELADHDVRRKSNFPKFNPNLGTPFFEVLLLGSAPSLFPAGASHVRFQAEILMGELWSLCYELMELWFQGNGREE</sequence>
<name>A0AAV0QK83_9ROSI</name>